<keyword evidence="5" id="KW-0675">Receptor</keyword>
<dbReference type="SUPFAM" id="SSF55785">
    <property type="entry name" value="PYP-like sensor domain (PAS domain)"/>
    <property type="match status" value="1"/>
</dbReference>
<evidence type="ECO:0000313" key="8">
    <source>
        <dbReference type="Proteomes" id="UP000313948"/>
    </source>
</evidence>
<keyword evidence="4" id="KW-0157">Chromophore</keyword>
<dbReference type="PRINTS" id="PR01033">
    <property type="entry name" value="PHYTOCHROME"/>
</dbReference>
<dbReference type="PROSITE" id="PS50046">
    <property type="entry name" value="PHYTOCHROME_2"/>
    <property type="match status" value="1"/>
</dbReference>
<dbReference type="SMART" id="SM00065">
    <property type="entry name" value="GAF"/>
    <property type="match status" value="1"/>
</dbReference>
<proteinExistence type="predicted"/>
<dbReference type="InterPro" id="IPR043150">
    <property type="entry name" value="Phytochrome_PHY_sf"/>
</dbReference>
<name>A0ABX5VKN6_9MICO</name>
<organism evidence="7 8">
    <name type="scientific">Georgenia wutianyii</name>
    <dbReference type="NCBI Taxonomy" id="2585135"/>
    <lineage>
        <taxon>Bacteria</taxon>
        <taxon>Bacillati</taxon>
        <taxon>Actinomycetota</taxon>
        <taxon>Actinomycetes</taxon>
        <taxon>Micrococcales</taxon>
        <taxon>Bogoriellaceae</taxon>
        <taxon>Georgenia</taxon>
    </lineage>
</organism>
<dbReference type="Gene3D" id="3.60.40.10">
    <property type="entry name" value="PPM-type phosphatase domain"/>
    <property type="match status" value="1"/>
</dbReference>
<evidence type="ECO:0000256" key="3">
    <source>
        <dbReference type="ARBA" id="ARBA00022801"/>
    </source>
</evidence>
<dbReference type="InterPro" id="IPR052016">
    <property type="entry name" value="Bact_Sigma-Reg"/>
</dbReference>
<dbReference type="Gene3D" id="3.30.450.20">
    <property type="entry name" value="PAS domain"/>
    <property type="match status" value="1"/>
</dbReference>
<dbReference type="Proteomes" id="UP000313948">
    <property type="component" value="Chromosome"/>
</dbReference>
<dbReference type="Pfam" id="PF08446">
    <property type="entry name" value="PAS_2"/>
    <property type="match status" value="1"/>
</dbReference>
<evidence type="ECO:0000256" key="2">
    <source>
        <dbReference type="ARBA" id="ARBA00022606"/>
    </source>
</evidence>
<keyword evidence="3" id="KW-0378">Hydrolase</keyword>
<dbReference type="InterPro" id="IPR013654">
    <property type="entry name" value="PAS_2"/>
</dbReference>
<dbReference type="EMBL" id="CP040899">
    <property type="protein sequence ID" value="QDB79017.1"/>
    <property type="molecule type" value="Genomic_DNA"/>
</dbReference>
<sequence>MEPTLAPDDPVDLDNCAREPIHVPGSIQPRGVLLVLHGDVVVQATGTVAALLGRPLDAVLGHPLADVVGEHAAAVVTAHAAAPGDVQERNPALVHLPDGQPWDAILHHPPGAEDLLVLELEPAEGARPLSHTGTYHQVRGSLAELNRAHSLRDLYEVVAGEVRRLTGFDRVMVYRFDADHNGEVVAEARREDLNAFLGLHYPATDIPAQARALYEKNWIRLISDIGYTPSPLVPTLNPVTGAPLDLTHAALRSVSPIHVEYLQNMGVTASMSISLLEDGRLWGLIACHHYSGTHAPPYEVRVAAEFLGSVLSLRLIAQVEEDRLAAAHRVARDLAGLVAATRDEHLPLAEALVRRPTLLSIMEADGVVVRAQGRTATAGDAPADADALLRWAAGTGEEIVATDSLRRDAPLVAAAVPDAAGVLALNLAEGDAVVWLRREVARSVDWGGDPHNKAIALREGDSVRLSPRKSFDRWRETVRGESLPWSEEELDTAAVLRRHAVEALYLRGLADSRAAEILHRSSLPTSLPEAPGWSIEARYTPGDGGRVGGDWYDALCLPDGRLAIAVGDVAGHGMAAASTMGQLRNALRALLVRDSSPGAATSGLDALAKWTMSGEMATLLVAVIDTVTGRMEYVRAGHLRPLVLDADGSAGWHTDVGTLPIGYGRGAPVTGVLDIPAGGGVVLFTDGLVERRGTPLPDGLEQLRAAFSGPGAGDLDALIACVRDPRSDDDATAVVVRRH</sequence>
<dbReference type="RefSeq" id="WP_139073069.1">
    <property type="nucleotide sequence ID" value="NZ_CP040899.1"/>
</dbReference>
<keyword evidence="1" id="KW-0600">Photoreceptor protein</keyword>
<dbReference type="SUPFAM" id="SSF55781">
    <property type="entry name" value="GAF domain-like"/>
    <property type="match status" value="2"/>
</dbReference>
<accession>A0ABX5VKN6</accession>
<evidence type="ECO:0000256" key="5">
    <source>
        <dbReference type="ARBA" id="ARBA00023170"/>
    </source>
</evidence>
<dbReference type="InterPro" id="IPR001294">
    <property type="entry name" value="Phytochrome"/>
</dbReference>
<dbReference type="Gene3D" id="3.30.450.40">
    <property type="match status" value="1"/>
</dbReference>
<gene>
    <name evidence="7" type="ORF">FE251_06255</name>
</gene>
<dbReference type="InterPro" id="IPR001932">
    <property type="entry name" value="PPM-type_phosphatase-like_dom"/>
</dbReference>
<dbReference type="SMART" id="SM00331">
    <property type="entry name" value="PP2C_SIG"/>
    <property type="match status" value="1"/>
</dbReference>
<dbReference type="InterPro" id="IPR013515">
    <property type="entry name" value="Phytochrome_cen-reg"/>
</dbReference>
<dbReference type="InterPro" id="IPR003018">
    <property type="entry name" value="GAF"/>
</dbReference>
<evidence type="ECO:0000256" key="4">
    <source>
        <dbReference type="ARBA" id="ARBA00022991"/>
    </source>
</evidence>
<dbReference type="Pfam" id="PF07228">
    <property type="entry name" value="SpoIIE"/>
    <property type="match status" value="1"/>
</dbReference>
<dbReference type="InterPro" id="IPR036457">
    <property type="entry name" value="PPM-type-like_dom_sf"/>
</dbReference>
<dbReference type="Pfam" id="PF00360">
    <property type="entry name" value="PHY"/>
    <property type="match status" value="1"/>
</dbReference>
<keyword evidence="2" id="KW-0716">Sensory transduction</keyword>
<dbReference type="PANTHER" id="PTHR43156">
    <property type="entry name" value="STAGE II SPORULATION PROTEIN E-RELATED"/>
    <property type="match status" value="1"/>
</dbReference>
<dbReference type="InterPro" id="IPR029016">
    <property type="entry name" value="GAF-like_dom_sf"/>
</dbReference>
<dbReference type="SUPFAM" id="SSF81606">
    <property type="entry name" value="PP2C-like"/>
    <property type="match status" value="1"/>
</dbReference>
<dbReference type="InterPro" id="IPR016132">
    <property type="entry name" value="Phyto_chromo_attachment"/>
</dbReference>
<evidence type="ECO:0000259" key="6">
    <source>
        <dbReference type="PROSITE" id="PS50046"/>
    </source>
</evidence>
<keyword evidence="8" id="KW-1185">Reference proteome</keyword>
<dbReference type="Gene3D" id="3.30.450.270">
    <property type="match status" value="1"/>
</dbReference>
<reference evidence="7 8" key="1">
    <citation type="submission" date="2019-05" db="EMBL/GenBank/DDBJ databases">
        <title>Georgenia *** sp. nov., and Georgenia *** sp. nov., isolated from the intestinal contents of plateau pika (Ochotona curzoniae) in the Qinghai-Tibet plateau of China.</title>
        <authorList>
            <person name="Tian Z."/>
        </authorList>
    </citation>
    <scope>NUCLEOTIDE SEQUENCE [LARGE SCALE GENOMIC DNA]</scope>
    <source>
        <strain evidence="7 8">Z294</strain>
    </source>
</reference>
<feature type="domain" description="Phytochrome chromophore attachment site" evidence="6">
    <location>
        <begin position="150"/>
        <end position="309"/>
    </location>
</feature>
<dbReference type="PANTHER" id="PTHR43156:SF2">
    <property type="entry name" value="STAGE II SPORULATION PROTEIN E"/>
    <property type="match status" value="1"/>
</dbReference>
<protein>
    <submittedName>
        <fullName evidence="7">GAF domain-containing protein</fullName>
    </submittedName>
</protein>
<evidence type="ECO:0000256" key="1">
    <source>
        <dbReference type="ARBA" id="ARBA00022543"/>
    </source>
</evidence>
<dbReference type="Pfam" id="PF01590">
    <property type="entry name" value="GAF"/>
    <property type="match status" value="1"/>
</dbReference>
<dbReference type="InterPro" id="IPR035965">
    <property type="entry name" value="PAS-like_dom_sf"/>
</dbReference>
<evidence type="ECO:0000313" key="7">
    <source>
        <dbReference type="EMBL" id="QDB79017.1"/>
    </source>
</evidence>